<accession>A0A7W7SKV1</accession>
<evidence type="ECO:0000259" key="2">
    <source>
        <dbReference type="Pfam" id="PF00582"/>
    </source>
</evidence>
<protein>
    <submittedName>
        <fullName evidence="3">Nucleotide-binding universal stress UspA family protein</fullName>
    </submittedName>
</protein>
<keyword evidence="4" id="KW-1185">Reference proteome</keyword>
<dbReference type="AlphaFoldDB" id="A0A7W7SKV1"/>
<dbReference type="CDD" id="cd00293">
    <property type="entry name" value="USP-like"/>
    <property type="match status" value="1"/>
</dbReference>
<dbReference type="Gene3D" id="3.40.50.620">
    <property type="entry name" value="HUPs"/>
    <property type="match status" value="2"/>
</dbReference>
<dbReference type="SUPFAM" id="SSF52402">
    <property type="entry name" value="Adenine nucleotide alpha hydrolases-like"/>
    <property type="match status" value="2"/>
</dbReference>
<feature type="domain" description="UspA" evidence="2">
    <location>
        <begin position="1"/>
        <end position="134"/>
    </location>
</feature>
<dbReference type="Proteomes" id="UP000578819">
    <property type="component" value="Unassembled WGS sequence"/>
</dbReference>
<reference evidence="3 4" key="1">
    <citation type="submission" date="2020-08" db="EMBL/GenBank/DDBJ databases">
        <title>Sequencing the genomes of 1000 actinobacteria strains.</title>
        <authorList>
            <person name="Klenk H.-P."/>
        </authorList>
    </citation>
    <scope>NUCLEOTIDE SEQUENCE [LARGE SCALE GENOMIC DNA]</scope>
    <source>
        <strain evidence="3 4">DSM 45886</strain>
    </source>
</reference>
<evidence type="ECO:0000313" key="3">
    <source>
        <dbReference type="EMBL" id="MBB4956276.1"/>
    </source>
</evidence>
<dbReference type="PANTHER" id="PTHR46268">
    <property type="entry name" value="STRESS RESPONSE PROTEIN NHAX"/>
    <property type="match status" value="1"/>
</dbReference>
<evidence type="ECO:0000313" key="4">
    <source>
        <dbReference type="Proteomes" id="UP000578819"/>
    </source>
</evidence>
<comment type="similarity">
    <text evidence="1">Belongs to the universal stress protein A family.</text>
</comment>
<name>A0A7W7SKV1_9ACTN</name>
<comment type="caution">
    <text evidence="3">The sequence shown here is derived from an EMBL/GenBank/DDBJ whole genome shotgun (WGS) entry which is preliminary data.</text>
</comment>
<dbReference type="PANTHER" id="PTHR46268:SF6">
    <property type="entry name" value="UNIVERSAL STRESS PROTEIN UP12"/>
    <property type="match status" value="1"/>
</dbReference>
<gene>
    <name evidence="3" type="ORF">FHR38_000009</name>
</gene>
<feature type="domain" description="UspA" evidence="2">
    <location>
        <begin position="147"/>
        <end position="278"/>
    </location>
</feature>
<dbReference type="EMBL" id="JACHJW010000001">
    <property type="protein sequence ID" value="MBB4956276.1"/>
    <property type="molecule type" value="Genomic_DNA"/>
</dbReference>
<dbReference type="InterPro" id="IPR014729">
    <property type="entry name" value="Rossmann-like_a/b/a_fold"/>
</dbReference>
<evidence type="ECO:0000256" key="1">
    <source>
        <dbReference type="ARBA" id="ARBA00008791"/>
    </source>
</evidence>
<dbReference type="Pfam" id="PF00582">
    <property type="entry name" value="Usp"/>
    <property type="match status" value="2"/>
</dbReference>
<proteinExistence type="inferred from homology"/>
<dbReference type="RefSeq" id="WP_184531647.1">
    <property type="nucleotide sequence ID" value="NZ_JACHJW010000001.1"/>
</dbReference>
<sequence length="287" mass="29725">MRPIITVGVGGSGGWSALAWATEQAAATRAKLVLCHVCPPGSALADRRSGTPIRLLELFDPALARAVASTRTRLGDARVRLRLLPGDPGDVLLANARDADLLVIGPSGRTSVDGTAGLAHRVATRAPCTVVVARPVSPGTDAPFAGHVVVGVDPTIAGHAALEFGFRYADTHRLPLAAVRVTPVGQQPTDPADLALLATEVDPWLHKFPDVPVRSTEYVGDPGPDLLRVATGARLLVVGDHGREVPPPVGSPWAPVTPLGEVSGSVIERAGCPVAVVPGWERPGGRK</sequence>
<organism evidence="3 4">
    <name type="scientific">Micromonospora polyrhachis</name>
    <dbReference type="NCBI Taxonomy" id="1282883"/>
    <lineage>
        <taxon>Bacteria</taxon>
        <taxon>Bacillati</taxon>
        <taxon>Actinomycetota</taxon>
        <taxon>Actinomycetes</taxon>
        <taxon>Micromonosporales</taxon>
        <taxon>Micromonosporaceae</taxon>
        <taxon>Micromonospora</taxon>
    </lineage>
</organism>
<dbReference type="InterPro" id="IPR006016">
    <property type="entry name" value="UspA"/>
</dbReference>